<dbReference type="InterPro" id="IPR050832">
    <property type="entry name" value="Bact_Acetyltransf"/>
</dbReference>
<dbReference type="PANTHER" id="PTHR43877">
    <property type="entry name" value="AMINOALKYLPHOSPHONATE N-ACETYLTRANSFERASE-RELATED-RELATED"/>
    <property type="match status" value="1"/>
</dbReference>
<dbReference type="SUPFAM" id="SSF55729">
    <property type="entry name" value="Acyl-CoA N-acyltransferases (Nat)"/>
    <property type="match status" value="1"/>
</dbReference>
<feature type="domain" description="N-acetyltransferase" evidence="3">
    <location>
        <begin position="1"/>
        <end position="169"/>
    </location>
</feature>
<evidence type="ECO:0000256" key="1">
    <source>
        <dbReference type="ARBA" id="ARBA00022679"/>
    </source>
</evidence>
<dbReference type="Proteomes" id="UP000029095">
    <property type="component" value="Unassembled WGS sequence"/>
</dbReference>
<comment type="caution">
    <text evidence="4">The sequence shown here is derived from an EMBL/GenBank/DDBJ whole genome shotgun (WGS) entry which is preliminary data.</text>
</comment>
<dbReference type="CDD" id="cd04301">
    <property type="entry name" value="NAT_SF"/>
    <property type="match status" value="1"/>
</dbReference>
<dbReference type="HOGENOM" id="CLU_013985_13_3_11"/>
<dbReference type="STRING" id="1915400.FM21_34625"/>
<evidence type="ECO:0000313" key="5">
    <source>
        <dbReference type="Proteomes" id="UP000029095"/>
    </source>
</evidence>
<dbReference type="EMBL" id="JNFQ01000007">
    <property type="protein sequence ID" value="KFG71419.1"/>
    <property type="molecule type" value="Genomic_DNA"/>
</dbReference>
<reference evidence="4 5" key="1">
    <citation type="submission" date="2014-05" db="EMBL/GenBank/DDBJ databases">
        <title>Complete genome sequence of the Streptomyces mutabilis TRM45540.</title>
        <authorList>
            <person name="Luo X."/>
            <person name="Zhang L."/>
        </authorList>
    </citation>
    <scope>NUCLEOTIDE SEQUENCE [LARGE SCALE GENOMIC DNA]</scope>
    <source>
        <strain evidence="4 5">TRM45540</strain>
    </source>
</reference>
<accession>A0A086MRA1</accession>
<dbReference type="InterPro" id="IPR000182">
    <property type="entry name" value="GNAT_dom"/>
</dbReference>
<proteinExistence type="predicted"/>
<dbReference type="AlphaFoldDB" id="A0A086MRA1"/>
<dbReference type="PROSITE" id="PS51186">
    <property type="entry name" value="GNAT"/>
    <property type="match status" value="1"/>
</dbReference>
<dbReference type="InterPro" id="IPR016181">
    <property type="entry name" value="Acyl_CoA_acyltransferase"/>
</dbReference>
<dbReference type="RefSeq" id="WP_043385853.1">
    <property type="nucleotide sequence ID" value="NZ_KN039950.1"/>
</dbReference>
<gene>
    <name evidence="4" type="ORF">FM21_34625</name>
</gene>
<name>A0A086MRA1_9ACTN</name>
<dbReference type="Gene3D" id="3.40.630.30">
    <property type="match status" value="1"/>
</dbReference>
<dbReference type="GO" id="GO:0016747">
    <property type="term" value="F:acyltransferase activity, transferring groups other than amino-acyl groups"/>
    <property type="evidence" value="ECO:0007669"/>
    <property type="project" value="InterPro"/>
</dbReference>
<protein>
    <submittedName>
        <fullName evidence="4">GNAT family acetyltransferase</fullName>
    </submittedName>
</protein>
<evidence type="ECO:0000256" key="2">
    <source>
        <dbReference type="ARBA" id="ARBA00023315"/>
    </source>
</evidence>
<keyword evidence="1 4" id="KW-0808">Transferase</keyword>
<keyword evidence="2" id="KW-0012">Acyltransferase</keyword>
<dbReference type="Pfam" id="PF00583">
    <property type="entry name" value="Acetyltransf_1"/>
    <property type="match status" value="1"/>
</dbReference>
<sequence>MIIRRAIEADAPRLKRFRTDAAAWLSSRGSDQWSTPYPDELLLASIQAGDVYLVHQDLAADPLATVTLDTNADPALWTDAEMQQPALYVHKLTVSQPGRGTGLGALLLDWCGDRAAHSGATWLRLDAWTANTRLHAYYERLGFHRVRTVTAPEAHGSGWVGQRAARFAPRSLATLEMHMG</sequence>
<keyword evidence="5" id="KW-1185">Reference proteome</keyword>
<evidence type="ECO:0000313" key="4">
    <source>
        <dbReference type="EMBL" id="KFG71419.1"/>
    </source>
</evidence>
<dbReference type="PANTHER" id="PTHR43877:SF2">
    <property type="entry name" value="AMINOALKYLPHOSPHONATE N-ACETYLTRANSFERASE-RELATED"/>
    <property type="match status" value="1"/>
</dbReference>
<organism evidence="4 5">
    <name type="scientific">Streptomyces mutabilis</name>
    <dbReference type="NCBI Taxonomy" id="67332"/>
    <lineage>
        <taxon>Bacteria</taxon>
        <taxon>Bacillati</taxon>
        <taxon>Actinomycetota</taxon>
        <taxon>Actinomycetes</taxon>
        <taxon>Kitasatosporales</taxon>
        <taxon>Streptomycetaceae</taxon>
        <taxon>Streptomyces</taxon>
    </lineage>
</organism>
<evidence type="ECO:0000259" key="3">
    <source>
        <dbReference type="PROSITE" id="PS51186"/>
    </source>
</evidence>